<dbReference type="PANTHER" id="PTHR43778:SF2">
    <property type="entry name" value="PYRUVATE CARBOXYLASE, MITOCHONDRIAL"/>
    <property type="match status" value="1"/>
</dbReference>
<keyword evidence="4" id="KW-1185">Reference proteome</keyword>
<dbReference type="GO" id="GO:0004736">
    <property type="term" value="F:pyruvate carboxylase activity"/>
    <property type="evidence" value="ECO:0007669"/>
    <property type="project" value="TreeGrafter"/>
</dbReference>
<reference evidence="2" key="3">
    <citation type="submission" date="2020-02" db="EMBL/GenBank/DDBJ databases">
        <authorList>
            <person name="Matsumoto Y."/>
            <person name="Motooka D."/>
            <person name="Nakamura S."/>
        </authorList>
    </citation>
    <scope>NUCLEOTIDE SEQUENCE</scope>
    <source>
        <strain evidence="2">JCM 6377</strain>
    </source>
</reference>
<gene>
    <name evidence="3" type="ORF">CQY20_03360</name>
    <name evidence="2" type="ORF">MAGR_13730</name>
</gene>
<protein>
    <submittedName>
        <fullName evidence="3">Carboxylase</fullName>
    </submittedName>
</protein>
<dbReference type="Proteomes" id="UP000465302">
    <property type="component" value="Unassembled WGS sequence"/>
</dbReference>
<dbReference type="AlphaFoldDB" id="A0A2A7NDZ6"/>
<dbReference type="OrthoDB" id="9760256at2"/>
<evidence type="ECO:0000313" key="4">
    <source>
        <dbReference type="Proteomes" id="UP000220914"/>
    </source>
</evidence>
<dbReference type="Proteomes" id="UP000220914">
    <property type="component" value="Unassembled WGS sequence"/>
</dbReference>
<dbReference type="CDD" id="cd07937">
    <property type="entry name" value="DRE_TIM_PC_TC_5S"/>
    <property type="match status" value="1"/>
</dbReference>
<dbReference type="GO" id="GO:0005737">
    <property type="term" value="C:cytoplasm"/>
    <property type="evidence" value="ECO:0007669"/>
    <property type="project" value="TreeGrafter"/>
</dbReference>
<dbReference type="SUPFAM" id="SSF51569">
    <property type="entry name" value="Aldolase"/>
    <property type="match status" value="1"/>
</dbReference>
<organism evidence="3 4">
    <name type="scientific">Mycolicibacterium agri</name>
    <name type="common">Mycobacterium agri</name>
    <dbReference type="NCBI Taxonomy" id="36811"/>
    <lineage>
        <taxon>Bacteria</taxon>
        <taxon>Bacillati</taxon>
        <taxon>Actinomycetota</taxon>
        <taxon>Actinomycetes</taxon>
        <taxon>Mycobacteriales</taxon>
        <taxon>Mycobacteriaceae</taxon>
        <taxon>Mycolicibacterium</taxon>
    </lineage>
</organism>
<sequence length="489" mass="54303">MSAKRMRYVDVTTRDGHQSLWATRMTNAMILPIAEQMDRIGFDWINLEGGAVFDVCVRFLHEDPWERMRLVAERVTATPIDIMTRGQSLFTFRFFADDVVELTIRRIRANGMRRITVYDALNDTRNLELSVRVGKEEGLHVAAALVYTLSPVHTDEYYQRIARELVALGADTVMIKDPSGLLLPDRVRTLVPALKAVIGDVPLELHSHSLSGMAEPCYLEAAQLGVDILHTASDPLAGGASLPSTEYCARHLAKEGIESRLDRDGLATMTDYFTGVAHRYGFPLAVPNRFDPDLYRHQVPGGMISNLRVDLKRMNLEDRAEEILAEAEQVRIDLGYPILVSPFAQFVIAQAMLNVLGDERYGTIPDEVAKYVRGHYGRLAGEVDPNVADRVFATGPSEPFGGRAGELIPPALPELRRERGPFDSDDDLLLAAFYSDQELTGLREARRRGAPVYPSATDPLAQLIEGLRSGPAGQSISLERPGLRLSVVR</sequence>
<evidence type="ECO:0000313" key="2">
    <source>
        <dbReference type="EMBL" id="GFG49932.1"/>
    </source>
</evidence>
<dbReference type="InterPro" id="IPR055268">
    <property type="entry name" value="PCB-like"/>
</dbReference>
<dbReference type="EMBL" id="PDCP01000004">
    <property type="protein sequence ID" value="PEG41937.1"/>
    <property type="molecule type" value="Genomic_DNA"/>
</dbReference>
<dbReference type="PANTHER" id="PTHR43778">
    <property type="entry name" value="PYRUVATE CARBOXYLASE"/>
    <property type="match status" value="1"/>
</dbReference>
<feature type="domain" description="Pyruvate carboxyltransferase" evidence="1">
    <location>
        <begin position="6"/>
        <end position="267"/>
    </location>
</feature>
<comment type="caution">
    <text evidence="3">The sequence shown here is derived from an EMBL/GenBank/DDBJ whole genome shotgun (WGS) entry which is preliminary data.</text>
</comment>
<dbReference type="Pfam" id="PF02436">
    <property type="entry name" value="PYC_OADA"/>
    <property type="match status" value="1"/>
</dbReference>
<dbReference type="NCBIfam" id="NF006761">
    <property type="entry name" value="PRK09282.1"/>
    <property type="match status" value="1"/>
</dbReference>
<reference evidence="2 5" key="2">
    <citation type="journal article" date="2019" name="Emerg. Microbes Infect.">
        <title>Comprehensive subspecies identification of 175 nontuberculous mycobacteria species based on 7547 genomic profiles.</title>
        <authorList>
            <person name="Matsumoto Y."/>
            <person name="Kinjo T."/>
            <person name="Motooka D."/>
            <person name="Nabeya D."/>
            <person name="Jung N."/>
            <person name="Uechi K."/>
            <person name="Horii T."/>
            <person name="Iida T."/>
            <person name="Fujita J."/>
            <person name="Nakamura S."/>
        </authorList>
    </citation>
    <scope>NUCLEOTIDE SEQUENCE [LARGE SCALE GENOMIC DNA]</scope>
    <source>
        <strain evidence="2 5">JCM 6377</strain>
    </source>
</reference>
<reference evidence="3 4" key="1">
    <citation type="submission" date="2017-10" db="EMBL/GenBank/DDBJ databases">
        <title>The new phylogeny of genus Mycobacterium.</title>
        <authorList>
            <person name="Tortoli E."/>
            <person name="Trovato A."/>
            <person name="Cirillo D.M."/>
        </authorList>
    </citation>
    <scope>NUCLEOTIDE SEQUENCE [LARGE SCALE GENOMIC DNA]</scope>
    <source>
        <strain evidence="3 4">CCUG37673</strain>
    </source>
</reference>
<dbReference type="PROSITE" id="PS50991">
    <property type="entry name" value="PYR_CT"/>
    <property type="match status" value="1"/>
</dbReference>
<dbReference type="InterPro" id="IPR003379">
    <property type="entry name" value="Carboxylase_cons_dom"/>
</dbReference>
<evidence type="ECO:0000313" key="5">
    <source>
        <dbReference type="Proteomes" id="UP000465302"/>
    </source>
</evidence>
<dbReference type="Gene3D" id="3.20.20.70">
    <property type="entry name" value="Aldolase class I"/>
    <property type="match status" value="1"/>
</dbReference>
<dbReference type="RefSeq" id="WP_097938252.1">
    <property type="nucleotide sequence ID" value="NZ_BLKS01000001.1"/>
</dbReference>
<accession>A0A2A7NDZ6</accession>
<evidence type="ECO:0000259" key="1">
    <source>
        <dbReference type="PROSITE" id="PS50991"/>
    </source>
</evidence>
<dbReference type="GO" id="GO:0006094">
    <property type="term" value="P:gluconeogenesis"/>
    <property type="evidence" value="ECO:0007669"/>
    <property type="project" value="TreeGrafter"/>
</dbReference>
<dbReference type="EMBL" id="BLKS01000001">
    <property type="protein sequence ID" value="GFG49932.1"/>
    <property type="molecule type" value="Genomic_DNA"/>
</dbReference>
<proteinExistence type="predicted"/>
<dbReference type="InterPro" id="IPR000891">
    <property type="entry name" value="PYR_CT"/>
</dbReference>
<evidence type="ECO:0000313" key="3">
    <source>
        <dbReference type="EMBL" id="PEG41937.1"/>
    </source>
</evidence>
<dbReference type="SUPFAM" id="SSF89000">
    <property type="entry name" value="post-HMGL domain-like"/>
    <property type="match status" value="1"/>
</dbReference>
<name>A0A2A7NDZ6_MYCAG</name>
<dbReference type="InterPro" id="IPR013785">
    <property type="entry name" value="Aldolase_TIM"/>
</dbReference>